<organism evidence="1">
    <name type="scientific">Alicyclobacillus phage KKP_3916</name>
    <dbReference type="NCBI Taxonomy" id="3040651"/>
    <lineage>
        <taxon>Viruses</taxon>
        <taxon>Duplodnaviria</taxon>
        <taxon>Heunggongvirae</taxon>
        <taxon>Uroviricota</taxon>
        <taxon>Caudoviricetes</taxon>
    </lineage>
</organism>
<accession>A0AAT9V7U7</accession>
<evidence type="ECO:0008006" key="2">
    <source>
        <dbReference type="Google" id="ProtNLM"/>
    </source>
</evidence>
<proteinExistence type="predicted"/>
<dbReference type="Gene3D" id="3.40.50.300">
    <property type="entry name" value="P-loop containing nucleotide triphosphate hydrolases"/>
    <property type="match status" value="1"/>
</dbReference>
<sequence length="592" mass="68096">MDKFKVVKKKDHNIYEPEGNSFEKENLDQKSRIQEMIDIFRKYASFFREYPDIFIDEITPKDSYFSLFFYQRVFLRAAMRHRYMYATFTRAFSKSFLSILTLYLRCIFYPGTKMFVCSGGKEQSAKIAKSKVEELWTFFPILKNEIKDYSFQKDYIELIFHNGSRLDVVAVRDSERGGRKNGGLVEEVILVDGDKLNSVVIPLMNVDRISKNGKVDPNEVTNKSQIYVTTAGYKNTFAYQKLQSLLVWMALGRSSFVFGGGYRIPVKYGLLSQNFVEEELKDDPTFNPMAFEREYESKWSGSNEGAFFNSDLIDKHRILKKPEFAPNRKNKAEYVIAADVARSPTTSSKNNCDTAAVVIKMIPLGNGMYMKHVVNIYTFNGEHFQDQSIKLKKLVRQYGARQLCVDGNGLGVGLIDYLIKPNVDENTGEIFEAYSVTNNSDYDKFKTKDSLPLLYVIKANVSNNSDIHVNAFSQISGSKVKFLIPSIVAKSNLLDTAEGQKLRHENNQEFAELMAPYVQTDLLKEEMLNLGQKQEGKSLKLEPINNSINKDKWSALEYGLWYIKSLEDKGMRRKVVVDDFETMFLFKSPKLR</sequence>
<evidence type="ECO:0000313" key="1">
    <source>
        <dbReference type="EMBL" id="WJJ55262.1"/>
    </source>
</evidence>
<dbReference type="EMBL" id="OQ846916">
    <property type="protein sequence ID" value="WJJ55262.1"/>
    <property type="molecule type" value="Genomic_DNA"/>
</dbReference>
<protein>
    <recommendedName>
        <fullName evidence="2">Terminase large subunit</fullName>
    </recommendedName>
</protein>
<name>A0AAT9V7U7_9CAUD</name>
<dbReference type="InterPro" id="IPR027417">
    <property type="entry name" value="P-loop_NTPase"/>
</dbReference>
<reference evidence="1" key="1">
    <citation type="submission" date="2023-04" db="EMBL/GenBank/DDBJ databases">
        <title>Characterization and genome study of newly isolated Alicyclobacillus-specific phaga.</title>
        <authorList>
            <person name="Shymialevich D."/>
            <person name="Wojcicki M."/>
            <person name="Srednicka P."/>
            <person name="Swider O."/>
        </authorList>
    </citation>
    <scope>NUCLEOTIDE SEQUENCE</scope>
</reference>
<dbReference type="Gene3D" id="3.30.420.240">
    <property type="match status" value="1"/>
</dbReference>
<gene>
    <name evidence="1" type="ORF">QB910_000018</name>
</gene>